<evidence type="ECO:0000256" key="2">
    <source>
        <dbReference type="ARBA" id="ARBA00035112"/>
    </source>
</evidence>
<dbReference type="PANTHER" id="PTHR33365">
    <property type="entry name" value="YALI0B05434P"/>
    <property type="match status" value="1"/>
</dbReference>
<evidence type="ECO:0000313" key="3">
    <source>
        <dbReference type="EMBL" id="THC87472.1"/>
    </source>
</evidence>
<keyword evidence="4" id="KW-1185">Reference proteome</keyword>
<gene>
    <name evidence="3" type="ORF">EYZ11_013080</name>
</gene>
<dbReference type="AlphaFoldDB" id="A0A4S3IZ30"/>
<dbReference type="EMBL" id="SOSA01001190">
    <property type="protein sequence ID" value="THC87472.1"/>
    <property type="molecule type" value="Genomic_DNA"/>
</dbReference>
<reference evidence="3 4" key="1">
    <citation type="submission" date="2019-03" db="EMBL/GenBank/DDBJ databases">
        <title>The genome sequence of a newly discovered highly antifungal drug resistant Aspergillus species, Aspergillus tanneri NIH 1004.</title>
        <authorList>
            <person name="Mounaud S."/>
            <person name="Singh I."/>
            <person name="Joardar V."/>
            <person name="Pakala S."/>
            <person name="Pakala S."/>
            <person name="Venepally P."/>
            <person name="Hoover J."/>
            <person name="Nierman W."/>
            <person name="Chung J."/>
            <person name="Losada L."/>
        </authorList>
    </citation>
    <scope>NUCLEOTIDE SEQUENCE [LARGE SCALE GENOMIC DNA]</scope>
    <source>
        <strain evidence="3 4">NIH1004</strain>
    </source>
</reference>
<dbReference type="InterPro" id="IPR021765">
    <property type="entry name" value="UstYa-like"/>
</dbReference>
<dbReference type="VEuPathDB" id="FungiDB:EYZ11_013080"/>
<evidence type="ECO:0000256" key="1">
    <source>
        <dbReference type="ARBA" id="ARBA00004685"/>
    </source>
</evidence>
<organism evidence="3 4">
    <name type="scientific">Aspergillus tanneri</name>
    <dbReference type="NCBI Taxonomy" id="1220188"/>
    <lineage>
        <taxon>Eukaryota</taxon>
        <taxon>Fungi</taxon>
        <taxon>Dikarya</taxon>
        <taxon>Ascomycota</taxon>
        <taxon>Pezizomycotina</taxon>
        <taxon>Eurotiomycetes</taxon>
        <taxon>Eurotiomycetidae</taxon>
        <taxon>Eurotiales</taxon>
        <taxon>Aspergillaceae</taxon>
        <taxon>Aspergillus</taxon>
        <taxon>Aspergillus subgen. Circumdati</taxon>
    </lineage>
</organism>
<comment type="pathway">
    <text evidence="1">Mycotoxin biosynthesis.</text>
</comment>
<sequence>MYPNYYDVFNHPEDPSREDHIAHCINHLRQAIQCHADLTPMEWTLVDRKIILNTATRHTCRNFNKIHEWARQRRTNFQEVEAVRNGSLFVVD</sequence>
<comment type="similarity">
    <text evidence="2">Belongs to the ustYa family.</text>
</comment>
<dbReference type="Proteomes" id="UP000308092">
    <property type="component" value="Unassembled WGS sequence"/>
</dbReference>
<proteinExistence type="inferred from homology"/>
<evidence type="ECO:0000313" key="4">
    <source>
        <dbReference type="Proteomes" id="UP000308092"/>
    </source>
</evidence>
<dbReference type="Pfam" id="PF11807">
    <property type="entry name" value="UstYa"/>
    <property type="match status" value="1"/>
</dbReference>
<dbReference type="STRING" id="1220188.A0A4S3IZ30"/>
<dbReference type="GO" id="GO:0043386">
    <property type="term" value="P:mycotoxin biosynthetic process"/>
    <property type="evidence" value="ECO:0007669"/>
    <property type="project" value="InterPro"/>
</dbReference>
<accession>A0A4S3IZ30</accession>
<dbReference type="PANTHER" id="PTHR33365:SF4">
    <property type="entry name" value="CYCLOCHLOROTINE BIOSYNTHESIS PROTEIN O"/>
    <property type="match status" value="1"/>
</dbReference>
<protein>
    <submittedName>
        <fullName evidence="3">Uncharacterized protein</fullName>
    </submittedName>
</protein>
<name>A0A4S3IZ30_9EURO</name>
<comment type="caution">
    <text evidence="3">The sequence shown here is derived from an EMBL/GenBank/DDBJ whole genome shotgun (WGS) entry which is preliminary data.</text>
</comment>